<accession>C3YXE5</accession>
<feature type="compositionally biased region" description="Polar residues" evidence="1">
    <location>
        <begin position="77"/>
        <end position="91"/>
    </location>
</feature>
<feature type="region of interest" description="Disordered" evidence="1">
    <location>
        <begin position="209"/>
        <end position="228"/>
    </location>
</feature>
<protein>
    <submittedName>
        <fullName evidence="2">Uncharacterized protein</fullName>
    </submittedName>
</protein>
<evidence type="ECO:0000256" key="1">
    <source>
        <dbReference type="SAM" id="MobiDB-lite"/>
    </source>
</evidence>
<proteinExistence type="predicted"/>
<gene>
    <name evidence="2" type="ORF">BRAFLDRAFT_81818</name>
</gene>
<organism>
    <name type="scientific">Branchiostoma floridae</name>
    <name type="common">Florida lancelet</name>
    <name type="synonym">Amphioxus</name>
    <dbReference type="NCBI Taxonomy" id="7739"/>
    <lineage>
        <taxon>Eukaryota</taxon>
        <taxon>Metazoa</taxon>
        <taxon>Chordata</taxon>
        <taxon>Cephalochordata</taxon>
        <taxon>Leptocardii</taxon>
        <taxon>Amphioxiformes</taxon>
        <taxon>Branchiostomatidae</taxon>
        <taxon>Branchiostoma</taxon>
    </lineage>
</organism>
<sequence length="326" mass="35195">MIREKTARGLWQSYRVVERSDARNLAAAPSTENVSSLKLRRTTVIATVCDIDDDDNGSQGEPEYITLVISEEVQGQRLSENGGETPQSQGHGSPILEGHPTSADMVAADELWTGQITETGVNVNIADQRAIFMKTRIDETGNKATTDDGMNSGQTNSRQLNSEVSVTSNMQAFAKTPQANTTIIGGGDNGGLTCSTKSEHASDTLAVRTHESDRGQSAGGHTPAVESGTYRGHETVTAVLQNDHRLTPLSVADSMYEGHVSKTGLHANTDKRNDTFEIDNNNLQQEGKDSDQSCSPEQHLQAHCPVKMSPIDIYNNCSIIEEAQIL</sequence>
<reference evidence="2" key="1">
    <citation type="journal article" date="2008" name="Nature">
        <title>The amphioxus genome and the evolution of the chordate karyotype.</title>
        <authorList>
            <consortium name="US DOE Joint Genome Institute (JGI-PGF)"/>
            <person name="Putnam N.H."/>
            <person name="Butts T."/>
            <person name="Ferrier D.E.K."/>
            <person name="Furlong R.F."/>
            <person name="Hellsten U."/>
            <person name="Kawashima T."/>
            <person name="Robinson-Rechavi M."/>
            <person name="Shoguchi E."/>
            <person name="Terry A."/>
            <person name="Yu J.-K."/>
            <person name="Benito-Gutierrez E.L."/>
            <person name="Dubchak I."/>
            <person name="Garcia-Fernandez J."/>
            <person name="Gibson-Brown J.J."/>
            <person name="Grigoriev I.V."/>
            <person name="Horton A.C."/>
            <person name="de Jong P.J."/>
            <person name="Jurka J."/>
            <person name="Kapitonov V.V."/>
            <person name="Kohara Y."/>
            <person name="Kuroki Y."/>
            <person name="Lindquist E."/>
            <person name="Lucas S."/>
            <person name="Osoegawa K."/>
            <person name="Pennacchio L.A."/>
            <person name="Salamov A.A."/>
            <person name="Satou Y."/>
            <person name="Sauka-Spengler T."/>
            <person name="Schmutz J."/>
            <person name="Shin-I T."/>
            <person name="Toyoda A."/>
            <person name="Bronner-Fraser M."/>
            <person name="Fujiyama A."/>
            <person name="Holland L.Z."/>
            <person name="Holland P.W.H."/>
            <person name="Satoh N."/>
            <person name="Rokhsar D.S."/>
        </authorList>
    </citation>
    <scope>NUCLEOTIDE SEQUENCE [LARGE SCALE GENOMIC DNA]</scope>
    <source>
        <strain evidence="2">S238N-H82</strain>
        <tissue evidence="2">Testes</tissue>
    </source>
</reference>
<evidence type="ECO:0000313" key="2">
    <source>
        <dbReference type="EMBL" id="EEN55163.1"/>
    </source>
</evidence>
<name>C3YXE5_BRAFL</name>
<dbReference type="InParanoid" id="C3YXE5"/>
<dbReference type="EMBL" id="GG666562">
    <property type="protein sequence ID" value="EEN55163.1"/>
    <property type="molecule type" value="Genomic_DNA"/>
</dbReference>
<feature type="region of interest" description="Disordered" evidence="1">
    <location>
        <begin position="77"/>
        <end position="97"/>
    </location>
</feature>
<dbReference type="AlphaFoldDB" id="C3YXE5"/>